<protein>
    <submittedName>
        <fullName evidence="1">Uncharacterized protein</fullName>
    </submittedName>
</protein>
<dbReference type="AlphaFoldDB" id="A0AAD3D061"/>
<name>A0AAD3D061_9STRA</name>
<dbReference type="EMBL" id="BLLK01000047">
    <property type="protein sequence ID" value="GFH53714.1"/>
    <property type="molecule type" value="Genomic_DNA"/>
</dbReference>
<proteinExistence type="predicted"/>
<dbReference type="Proteomes" id="UP001054902">
    <property type="component" value="Unassembled WGS sequence"/>
</dbReference>
<organism evidence="1 2">
    <name type="scientific">Chaetoceros tenuissimus</name>
    <dbReference type="NCBI Taxonomy" id="426638"/>
    <lineage>
        <taxon>Eukaryota</taxon>
        <taxon>Sar</taxon>
        <taxon>Stramenopiles</taxon>
        <taxon>Ochrophyta</taxon>
        <taxon>Bacillariophyta</taxon>
        <taxon>Coscinodiscophyceae</taxon>
        <taxon>Chaetocerotophycidae</taxon>
        <taxon>Chaetocerotales</taxon>
        <taxon>Chaetocerotaceae</taxon>
        <taxon>Chaetoceros</taxon>
    </lineage>
</organism>
<gene>
    <name evidence="1" type="ORF">CTEN210_10190</name>
</gene>
<evidence type="ECO:0000313" key="2">
    <source>
        <dbReference type="Proteomes" id="UP001054902"/>
    </source>
</evidence>
<keyword evidence="2" id="KW-1185">Reference proteome</keyword>
<comment type="caution">
    <text evidence="1">The sequence shown here is derived from an EMBL/GenBank/DDBJ whole genome shotgun (WGS) entry which is preliminary data.</text>
</comment>
<evidence type="ECO:0000313" key="1">
    <source>
        <dbReference type="EMBL" id="GFH53714.1"/>
    </source>
</evidence>
<accession>A0AAD3D061</accession>
<reference evidence="1 2" key="1">
    <citation type="journal article" date="2021" name="Sci. Rep.">
        <title>The genome of the diatom Chaetoceros tenuissimus carries an ancient integrated fragment of an extant virus.</title>
        <authorList>
            <person name="Hongo Y."/>
            <person name="Kimura K."/>
            <person name="Takaki Y."/>
            <person name="Yoshida Y."/>
            <person name="Baba S."/>
            <person name="Kobayashi G."/>
            <person name="Nagasaki K."/>
            <person name="Hano T."/>
            <person name="Tomaru Y."/>
        </authorList>
    </citation>
    <scope>NUCLEOTIDE SEQUENCE [LARGE SCALE GENOMIC DNA]</scope>
    <source>
        <strain evidence="1 2">NIES-3715</strain>
    </source>
</reference>
<sequence length="276" mass="31695">MTHFTFKVSPCDESTHRTHGFDVDFLTSLDSLKNPQTFFTLLQCQSDRLAEYYEKQEKHIFKHGVRKVEKALECLLAEEQSKRDENKARILVLIEADVRQSTLNLQRFLAESIDKYVRVLRAYDKHHGTNVEKEELKQLEAEHPFIDGHRLRIIKKILHKLKIKESLGIEESGSIVVCIEQNRSRRRATSRTESTSISSLSESRAEIIRKAMSDRYRTTTQCSVVLEDNQVAQGTKGQENKKSKEKSFKRILGASRFLLRKPTSSKNASSAVATVS</sequence>